<dbReference type="Proteomes" id="UP000279029">
    <property type="component" value="Chromosome"/>
</dbReference>
<protein>
    <submittedName>
        <fullName evidence="1">Uncharacterized protein</fullName>
    </submittedName>
</protein>
<name>A0A3P7PCL9_9FIRM</name>
<dbReference type="AlphaFoldDB" id="A0A3P7PCL9"/>
<dbReference type="EMBL" id="LR130778">
    <property type="protein sequence ID" value="VDN47813.1"/>
    <property type="molecule type" value="Genomic_DNA"/>
</dbReference>
<accession>A0A3P7PCL9</accession>
<sequence>MASNFSLISGVLFFSRNLKMFPGKLIAPDTMTSSNSVSWSPIKFSILSSSTVFSPIIWSNEVLFIINPLTCGEINKVNTNATIVDVSPNKVFTKPLIIPFIAQKRMMAMSIMSNVFIDSLQLSTDLNIF</sequence>
<keyword evidence="2" id="KW-1185">Reference proteome</keyword>
<reference evidence="1 2" key="1">
    <citation type="submission" date="2018-09" db="EMBL/GenBank/DDBJ databases">
        <authorList>
            <person name="Postec A."/>
        </authorList>
    </citation>
    <scope>NUCLEOTIDE SEQUENCE [LARGE SCALE GENOMIC DNA]</scope>
    <source>
        <strain evidence="1">70B-A</strain>
    </source>
</reference>
<dbReference type="KEGG" id="cbar:PATL70BA_1922"/>
<proteinExistence type="predicted"/>
<evidence type="ECO:0000313" key="1">
    <source>
        <dbReference type="EMBL" id="VDN47813.1"/>
    </source>
</evidence>
<evidence type="ECO:0000313" key="2">
    <source>
        <dbReference type="Proteomes" id="UP000279029"/>
    </source>
</evidence>
<organism evidence="1 2">
    <name type="scientific">Petrocella atlantisensis</name>
    <dbReference type="NCBI Taxonomy" id="2173034"/>
    <lineage>
        <taxon>Bacteria</taxon>
        <taxon>Bacillati</taxon>
        <taxon>Bacillota</taxon>
        <taxon>Clostridia</taxon>
        <taxon>Lachnospirales</taxon>
        <taxon>Vallitaleaceae</taxon>
        <taxon>Petrocella</taxon>
    </lineage>
</organism>
<gene>
    <name evidence="1" type="ORF">PATL70BA_1922</name>
</gene>